<dbReference type="Proteomes" id="UP000799750">
    <property type="component" value="Unassembled WGS sequence"/>
</dbReference>
<dbReference type="InterPro" id="IPR035940">
    <property type="entry name" value="CAP_sf"/>
</dbReference>
<evidence type="ECO:0000256" key="2">
    <source>
        <dbReference type="SAM" id="SignalP"/>
    </source>
</evidence>
<feature type="compositionally biased region" description="Polar residues" evidence="1">
    <location>
        <begin position="71"/>
        <end position="84"/>
    </location>
</feature>
<evidence type="ECO:0000313" key="4">
    <source>
        <dbReference type="EMBL" id="KAF2489288.1"/>
    </source>
</evidence>
<name>A0A6A6QA27_9PEZI</name>
<evidence type="ECO:0000259" key="3">
    <source>
        <dbReference type="SMART" id="SM00198"/>
    </source>
</evidence>
<dbReference type="InterPro" id="IPR018244">
    <property type="entry name" value="Allrgn_V5/Tpx1_CS"/>
</dbReference>
<dbReference type="Gene3D" id="3.40.33.10">
    <property type="entry name" value="CAP"/>
    <property type="match status" value="1"/>
</dbReference>
<dbReference type="PRINTS" id="PR00837">
    <property type="entry name" value="V5TPXLIKE"/>
</dbReference>
<keyword evidence="2" id="KW-0732">Signal</keyword>
<dbReference type="FunFam" id="3.40.33.10:FF:000018">
    <property type="entry name" value="SCP-like extracellular protein, putative"/>
    <property type="match status" value="1"/>
</dbReference>
<evidence type="ECO:0000313" key="5">
    <source>
        <dbReference type="Proteomes" id="UP000799750"/>
    </source>
</evidence>
<reference evidence="4" key="1">
    <citation type="journal article" date="2020" name="Stud. Mycol.">
        <title>101 Dothideomycetes genomes: a test case for predicting lifestyles and emergence of pathogens.</title>
        <authorList>
            <person name="Haridas S."/>
            <person name="Albert R."/>
            <person name="Binder M."/>
            <person name="Bloem J."/>
            <person name="Labutti K."/>
            <person name="Salamov A."/>
            <person name="Andreopoulos B."/>
            <person name="Baker S."/>
            <person name="Barry K."/>
            <person name="Bills G."/>
            <person name="Bluhm B."/>
            <person name="Cannon C."/>
            <person name="Castanera R."/>
            <person name="Culley D."/>
            <person name="Daum C."/>
            <person name="Ezra D."/>
            <person name="Gonzalez J."/>
            <person name="Henrissat B."/>
            <person name="Kuo A."/>
            <person name="Liang C."/>
            <person name="Lipzen A."/>
            <person name="Lutzoni F."/>
            <person name="Magnuson J."/>
            <person name="Mondo S."/>
            <person name="Nolan M."/>
            <person name="Ohm R."/>
            <person name="Pangilinan J."/>
            <person name="Park H.-J."/>
            <person name="Ramirez L."/>
            <person name="Alfaro M."/>
            <person name="Sun H."/>
            <person name="Tritt A."/>
            <person name="Yoshinaga Y."/>
            <person name="Zwiers L.-H."/>
            <person name="Turgeon B."/>
            <person name="Goodwin S."/>
            <person name="Spatafora J."/>
            <person name="Crous P."/>
            <person name="Grigoriev I."/>
        </authorList>
    </citation>
    <scope>NUCLEOTIDE SEQUENCE</scope>
    <source>
        <strain evidence="4">CBS 269.34</strain>
    </source>
</reference>
<dbReference type="InterPro" id="IPR001283">
    <property type="entry name" value="CRISP-related"/>
</dbReference>
<sequence>MRVQVLSVVFAALASASPIAPRDPGVYTDVVWFTVEKIVTVTAGQPVPTVANSPSYNQPSFNQVIHHPKASHQSSKTVSTSTTHEPVYSAPAASAPASSAAAAPPASSPSPSSNSPCNSNPTTYQAKVLDSHNCHRANHSAPAVSWDAALAATAQKIAETCVYAHSMDVDGGGYGQNIAAGTEAARVDWVITEGFYNGEVNAYPAAGYGVANPDMSNFEKWGHYSQVVWKDTTHAACYTKDCSGSGKGPKGLEGVTGDCAPVFTVCNYKGPGNFGGEYGRNVGRPEGRPTVHGVGWKPGN</sequence>
<evidence type="ECO:0000256" key="1">
    <source>
        <dbReference type="SAM" id="MobiDB-lite"/>
    </source>
</evidence>
<keyword evidence="5" id="KW-1185">Reference proteome</keyword>
<feature type="region of interest" description="Disordered" evidence="1">
    <location>
        <begin position="68"/>
        <end position="124"/>
    </location>
</feature>
<dbReference type="PROSITE" id="PS01009">
    <property type="entry name" value="CRISP_1"/>
    <property type="match status" value="1"/>
</dbReference>
<dbReference type="OrthoDB" id="337038at2759"/>
<protein>
    <submittedName>
        <fullName evidence="4">PR-1-like protein</fullName>
    </submittedName>
</protein>
<organism evidence="4 5">
    <name type="scientific">Lophium mytilinum</name>
    <dbReference type="NCBI Taxonomy" id="390894"/>
    <lineage>
        <taxon>Eukaryota</taxon>
        <taxon>Fungi</taxon>
        <taxon>Dikarya</taxon>
        <taxon>Ascomycota</taxon>
        <taxon>Pezizomycotina</taxon>
        <taxon>Dothideomycetes</taxon>
        <taxon>Pleosporomycetidae</taxon>
        <taxon>Mytilinidiales</taxon>
        <taxon>Mytilinidiaceae</taxon>
        <taxon>Lophium</taxon>
    </lineage>
</organism>
<dbReference type="PANTHER" id="PTHR10334">
    <property type="entry name" value="CYSTEINE-RICH SECRETORY PROTEIN-RELATED"/>
    <property type="match status" value="1"/>
</dbReference>
<feature type="compositionally biased region" description="Low complexity" evidence="1">
    <location>
        <begin position="89"/>
        <end position="121"/>
    </location>
</feature>
<dbReference type="EMBL" id="MU004199">
    <property type="protein sequence ID" value="KAF2489288.1"/>
    <property type="molecule type" value="Genomic_DNA"/>
</dbReference>
<gene>
    <name evidence="4" type="ORF">BU16DRAFT_544685</name>
</gene>
<feature type="chain" id="PRO_5025514267" evidence="2">
    <location>
        <begin position="17"/>
        <end position="300"/>
    </location>
</feature>
<dbReference type="GO" id="GO:0005576">
    <property type="term" value="C:extracellular region"/>
    <property type="evidence" value="ECO:0007669"/>
    <property type="project" value="InterPro"/>
</dbReference>
<dbReference type="SMART" id="SM00198">
    <property type="entry name" value="SCP"/>
    <property type="match status" value="1"/>
</dbReference>
<dbReference type="SUPFAM" id="SSF55797">
    <property type="entry name" value="PR-1-like"/>
    <property type="match status" value="1"/>
</dbReference>
<accession>A0A6A6QA27</accession>
<feature type="domain" description="SCP" evidence="3">
    <location>
        <begin position="123"/>
        <end position="276"/>
    </location>
</feature>
<proteinExistence type="predicted"/>
<feature type="signal peptide" evidence="2">
    <location>
        <begin position="1"/>
        <end position="16"/>
    </location>
</feature>
<dbReference type="InterPro" id="IPR014044">
    <property type="entry name" value="CAP_dom"/>
</dbReference>
<dbReference type="Pfam" id="PF00188">
    <property type="entry name" value="CAP"/>
    <property type="match status" value="1"/>
</dbReference>
<dbReference type="AlphaFoldDB" id="A0A6A6QA27"/>